<evidence type="ECO:0000313" key="10">
    <source>
        <dbReference type="Proteomes" id="UP000323161"/>
    </source>
</evidence>
<evidence type="ECO:0000256" key="6">
    <source>
        <dbReference type="RuleBase" id="RU362125"/>
    </source>
</evidence>
<dbReference type="FunFam" id="1.20.140.10:FF:000037">
    <property type="entry name" value="Similar to acyl-CoA dehydrogenase"/>
    <property type="match status" value="1"/>
</dbReference>
<gene>
    <name evidence="9" type="ORF">FWJ25_14215</name>
</gene>
<evidence type="ECO:0000259" key="7">
    <source>
        <dbReference type="Pfam" id="PF00441"/>
    </source>
</evidence>
<reference evidence="9 10" key="1">
    <citation type="submission" date="2019-08" db="EMBL/GenBank/DDBJ databases">
        <title>Marinobacter ZYF650 sp. nov., a marine bacterium isolated from seawater of the Mariana trench.</title>
        <authorList>
            <person name="Ahmad W."/>
        </authorList>
    </citation>
    <scope>NUCLEOTIDE SEQUENCE [LARGE SCALE GENOMIC DNA]</scope>
    <source>
        <strain evidence="9 10">ZYF650</strain>
    </source>
</reference>
<comment type="cofactor">
    <cofactor evidence="1 6">
        <name>FAD</name>
        <dbReference type="ChEBI" id="CHEBI:57692"/>
    </cofactor>
</comment>
<dbReference type="SUPFAM" id="SSF56645">
    <property type="entry name" value="Acyl-CoA dehydrogenase NM domain-like"/>
    <property type="match status" value="1"/>
</dbReference>
<evidence type="ECO:0000256" key="3">
    <source>
        <dbReference type="ARBA" id="ARBA00022630"/>
    </source>
</evidence>
<evidence type="ECO:0000256" key="5">
    <source>
        <dbReference type="ARBA" id="ARBA00023002"/>
    </source>
</evidence>
<accession>A0A5B0VDQ1</accession>
<keyword evidence="5 6" id="KW-0560">Oxidoreductase</keyword>
<dbReference type="InterPro" id="IPR036250">
    <property type="entry name" value="AcylCo_DH-like_C"/>
</dbReference>
<feature type="domain" description="Acyl-CoA dehydrogenase/oxidase C-terminal" evidence="7">
    <location>
        <begin position="262"/>
        <end position="415"/>
    </location>
</feature>
<keyword evidence="3 6" id="KW-0285">Flavoprotein</keyword>
<evidence type="ECO:0000256" key="1">
    <source>
        <dbReference type="ARBA" id="ARBA00001974"/>
    </source>
</evidence>
<feature type="domain" description="Acyl-CoA oxidase/dehydrogenase middle" evidence="8">
    <location>
        <begin position="151"/>
        <end position="249"/>
    </location>
</feature>
<dbReference type="CDD" id="cd00567">
    <property type="entry name" value="ACAD"/>
    <property type="match status" value="1"/>
</dbReference>
<dbReference type="Gene3D" id="1.10.540.10">
    <property type="entry name" value="Acyl-CoA dehydrogenase/oxidase, N-terminal domain"/>
    <property type="match status" value="1"/>
</dbReference>
<evidence type="ECO:0000259" key="8">
    <source>
        <dbReference type="Pfam" id="PF02770"/>
    </source>
</evidence>
<dbReference type="GO" id="GO:0005737">
    <property type="term" value="C:cytoplasm"/>
    <property type="evidence" value="ECO:0007669"/>
    <property type="project" value="TreeGrafter"/>
</dbReference>
<evidence type="ECO:0000313" key="9">
    <source>
        <dbReference type="EMBL" id="KAA1172343.1"/>
    </source>
</evidence>
<evidence type="ECO:0000256" key="2">
    <source>
        <dbReference type="ARBA" id="ARBA00009347"/>
    </source>
</evidence>
<name>A0A5B0VDQ1_9GAMM</name>
<dbReference type="Pfam" id="PF00441">
    <property type="entry name" value="Acyl-CoA_dh_1"/>
    <property type="match status" value="1"/>
</dbReference>
<dbReference type="PANTHER" id="PTHR48083">
    <property type="entry name" value="MEDIUM-CHAIN SPECIFIC ACYL-COA DEHYDROGENASE, MITOCHONDRIAL-RELATED"/>
    <property type="match status" value="1"/>
</dbReference>
<dbReference type="InterPro" id="IPR046373">
    <property type="entry name" value="Acyl-CoA_Oxase/DH_mid-dom_sf"/>
</dbReference>
<comment type="similarity">
    <text evidence="2 6">Belongs to the acyl-CoA dehydrogenase family.</text>
</comment>
<dbReference type="Proteomes" id="UP000323161">
    <property type="component" value="Unassembled WGS sequence"/>
</dbReference>
<dbReference type="EMBL" id="VTUU01000007">
    <property type="protein sequence ID" value="KAA1172343.1"/>
    <property type="molecule type" value="Genomic_DNA"/>
</dbReference>
<protein>
    <submittedName>
        <fullName evidence="9">Acyl-CoA dehydrogenase</fullName>
    </submittedName>
</protein>
<keyword evidence="4 6" id="KW-0274">FAD</keyword>
<dbReference type="GO" id="GO:0033539">
    <property type="term" value="P:fatty acid beta-oxidation using acyl-CoA dehydrogenase"/>
    <property type="evidence" value="ECO:0007669"/>
    <property type="project" value="TreeGrafter"/>
</dbReference>
<dbReference type="RefSeq" id="WP_149600925.1">
    <property type="nucleotide sequence ID" value="NZ_VTUU01000007.1"/>
</dbReference>
<dbReference type="InterPro" id="IPR050741">
    <property type="entry name" value="Acyl-CoA_dehydrogenase"/>
</dbReference>
<dbReference type="InterPro" id="IPR006091">
    <property type="entry name" value="Acyl-CoA_Oxase/DH_mid-dom"/>
</dbReference>
<dbReference type="PANTHER" id="PTHR48083:SF2">
    <property type="entry name" value="MEDIUM-CHAIN SPECIFIC ACYL-COA DEHYDROGENASE, MITOCHONDRIAL"/>
    <property type="match status" value="1"/>
</dbReference>
<sequence length="426" mass="48743">MNFDLPKELVNYLDELDRFIESDIRPLESEHDNIRFFDHRREWARTDFENQGLPRPEWEALLKEARRRADKAGHLRFALPPEMGGKGGNNLWMAVIREHLAAKGLGLHNDLQNEHSIVGNKPFVLVIRDFGSQSQQDIFIKGMLDEHLKLSFGLTEPDHGSDATHMETRAVPECRNGQDGWRIDGEKMWTTGLHTATHIVVFARTSGEPGNARGITTFLVPTNTAGVRVEEYLWTFNMPTDHPRVSFTNVWVPEDAVLGEVNAGLAIAQHFVHQNRIRQAASSLGAADYCIRESVHYARERKPFGQELARSQGIQFPLVELATRAEMLRTFIRQTAWQMDRMTKKDVEKQLSDKVAMCNYTANRLCCEAADTAMQVHGGIGYSRHKPFEHIYRHHRRYRITEGSDEIQMRKIAAYLFGYIKQPGAV</sequence>
<dbReference type="GO" id="GO:0003995">
    <property type="term" value="F:acyl-CoA dehydrogenase activity"/>
    <property type="evidence" value="ECO:0007669"/>
    <property type="project" value="TreeGrafter"/>
</dbReference>
<comment type="caution">
    <text evidence="9">The sequence shown here is derived from an EMBL/GenBank/DDBJ whole genome shotgun (WGS) entry which is preliminary data.</text>
</comment>
<evidence type="ECO:0000256" key="4">
    <source>
        <dbReference type="ARBA" id="ARBA00022827"/>
    </source>
</evidence>
<dbReference type="InterPro" id="IPR009100">
    <property type="entry name" value="AcylCoA_DH/oxidase_NM_dom_sf"/>
</dbReference>
<dbReference type="GO" id="GO:0050660">
    <property type="term" value="F:flavin adenine dinucleotide binding"/>
    <property type="evidence" value="ECO:0007669"/>
    <property type="project" value="InterPro"/>
</dbReference>
<dbReference type="AlphaFoldDB" id="A0A5B0VDQ1"/>
<dbReference type="Gene3D" id="1.20.140.10">
    <property type="entry name" value="Butyryl-CoA Dehydrogenase, subunit A, domain 3"/>
    <property type="match status" value="1"/>
</dbReference>
<dbReference type="InterPro" id="IPR009075">
    <property type="entry name" value="AcylCo_DH/oxidase_C"/>
</dbReference>
<dbReference type="Pfam" id="PF02770">
    <property type="entry name" value="Acyl-CoA_dh_M"/>
    <property type="match status" value="1"/>
</dbReference>
<dbReference type="FunFam" id="2.40.110.10:FF:000002">
    <property type="entry name" value="Acyl-CoA dehydrogenase fadE12"/>
    <property type="match status" value="1"/>
</dbReference>
<proteinExistence type="inferred from homology"/>
<organism evidence="9 10">
    <name type="scientific">Marinobacter salinexigens</name>
    <dbReference type="NCBI Taxonomy" id="2919747"/>
    <lineage>
        <taxon>Bacteria</taxon>
        <taxon>Pseudomonadati</taxon>
        <taxon>Pseudomonadota</taxon>
        <taxon>Gammaproteobacteria</taxon>
        <taxon>Pseudomonadales</taxon>
        <taxon>Marinobacteraceae</taxon>
        <taxon>Marinobacter</taxon>
    </lineage>
</organism>
<dbReference type="Gene3D" id="2.40.110.10">
    <property type="entry name" value="Butyryl-CoA Dehydrogenase, subunit A, domain 2"/>
    <property type="match status" value="1"/>
</dbReference>
<dbReference type="SUPFAM" id="SSF47203">
    <property type="entry name" value="Acyl-CoA dehydrogenase C-terminal domain-like"/>
    <property type="match status" value="1"/>
</dbReference>
<dbReference type="InterPro" id="IPR037069">
    <property type="entry name" value="AcylCoA_DH/ox_N_sf"/>
</dbReference>
<keyword evidence="10" id="KW-1185">Reference proteome</keyword>